<keyword evidence="13" id="KW-0902">Two-component regulatory system</keyword>
<organism evidence="20 21">
    <name type="scientific">Mixta tenebrionis</name>
    <dbReference type="NCBI Taxonomy" id="2562439"/>
    <lineage>
        <taxon>Bacteria</taxon>
        <taxon>Pseudomonadati</taxon>
        <taxon>Pseudomonadota</taxon>
        <taxon>Gammaproteobacteria</taxon>
        <taxon>Enterobacterales</taxon>
        <taxon>Erwiniaceae</taxon>
        <taxon>Mixta</taxon>
    </lineage>
</organism>
<evidence type="ECO:0000256" key="11">
    <source>
        <dbReference type="ARBA" id="ARBA00022840"/>
    </source>
</evidence>
<evidence type="ECO:0000256" key="13">
    <source>
        <dbReference type="ARBA" id="ARBA00023012"/>
    </source>
</evidence>
<evidence type="ECO:0000259" key="19">
    <source>
        <dbReference type="PROSITE" id="PS50112"/>
    </source>
</evidence>
<keyword evidence="8" id="KW-0812">Transmembrane</keyword>
<reference evidence="20 21" key="1">
    <citation type="submission" date="2019-06" db="EMBL/GenBank/DDBJ databases">
        <authorList>
            <person name="Yang Y."/>
        </authorList>
    </citation>
    <scope>NUCLEOTIDE SEQUENCE [LARGE SCALE GENOMIC DNA]</scope>
    <source>
        <strain evidence="20 21">BIT-26</strain>
    </source>
</reference>
<dbReference type="Pfam" id="PF02518">
    <property type="entry name" value="HATPase_c"/>
    <property type="match status" value="1"/>
</dbReference>
<keyword evidence="5" id="KW-0997">Cell inner membrane</keyword>
<dbReference type="Gene3D" id="1.20.120.160">
    <property type="entry name" value="HPT domain"/>
    <property type="match status" value="1"/>
</dbReference>
<dbReference type="AlphaFoldDB" id="A0A506V6I5"/>
<dbReference type="Pfam" id="PF01627">
    <property type="entry name" value="Hpt"/>
    <property type="match status" value="1"/>
</dbReference>
<dbReference type="InterPro" id="IPR036641">
    <property type="entry name" value="HPT_dom_sf"/>
</dbReference>
<dbReference type="GO" id="GO:0005886">
    <property type="term" value="C:plasma membrane"/>
    <property type="evidence" value="ECO:0007669"/>
    <property type="project" value="UniProtKB-SubCell"/>
</dbReference>
<feature type="domain" description="Histidine kinase" evidence="17">
    <location>
        <begin position="680"/>
        <end position="900"/>
    </location>
</feature>
<dbReference type="Gene3D" id="3.30.450.20">
    <property type="entry name" value="PAS domain"/>
    <property type="match status" value="1"/>
</dbReference>
<accession>A0A506V6I5</accession>
<dbReference type="Gene3D" id="3.40.50.2300">
    <property type="match status" value="1"/>
</dbReference>
<dbReference type="CDD" id="cd17546">
    <property type="entry name" value="REC_hyHK_CKI1_RcsC-like"/>
    <property type="match status" value="1"/>
</dbReference>
<dbReference type="PROSITE" id="PS50112">
    <property type="entry name" value="PAS"/>
    <property type="match status" value="1"/>
</dbReference>
<dbReference type="Gene3D" id="3.40.190.10">
    <property type="entry name" value="Periplasmic binding protein-like II"/>
    <property type="match status" value="4"/>
</dbReference>
<evidence type="ECO:0000259" key="17">
    <source>
        <dbReference type="PROSITE" id="PS50109"/>
    </source>
</evidence>
<dbReference type="GO" id="GO:0000155">
    <property type="term" value="F:phosphorelay sensor kinase activity"/>
    <property type="evidence" value="ECO:0007669"/>
    <property type="project" value="InterPro"/>
</dbReference>
<dbReference type="InterPro" id="IPR001638">
    <property type="entry name" value="Solute-binding_3/MltF_N"/>
</dbReference>
<comment type="catalytic activity">
    <reaction evidence="1">
        <text>ATP + protein L-histidine = ADP + protein N-phospho-L-histidine.</text>
        <dbReference type="EC" id="2.7.13.3"/>
    </reaction>
</comment>
<feature type="signal peptide" evidence="16">
    <location>
        <begin position="1"/>
        <end position="22"/>
    </location>
</feature>
<keyword evidence="9 16" id="KW-0732">Signal</keyword>
<dbReference type="SMART" id="SM00062">
    <property type="entry name" value="PBPb"/>
    <property type="match status" value="2"/>
</dbReference>
<evidence type="ECO:0000259" key="18">
    <source>
        <dbReference type="PROSITE" id="PS50110"/>
    </source>
</evidence>
<comment type="subcellular location">
    <subcellularLocation>
        <location evidence="2">Cell inner membrane</location>
        <topology evidence="2">Multi-pass membrane protein</topology>
    </subcellularLocation>
</comment>
<dbReference type="Gene3D" id="1.10.287.130">
    <property type="match status" value="1"/>
</dbReference>
<dbReference type="GO" id="GO:0009927">
    <property type="term" value="F:histidine phosphotransfer kinase activity"/>
    <property type="evidence" value="ECO:0007669"/>
    <property type="project" value="TreeGrafter"/>
</dbReference>
<dbReference type="SUPFAM" id="SSF53850">
    <property type="entry name" value="Periplasmic binding protein-like II"/>
    <property type="match status" value="2"/>
</dbReference>
<dbReference type="SUPFAM" id="SSF55874">
    <property type="entry name" value="ATPase domain of HSP90 chaperone/DNA topoisomerase II/histidine kinase"/>
    <property type="match status" value="1"/>
</dbReference>
<evidence type="ECO:0000256" key="12">
    <source>
        <dbReference type="ARBA" id="ARBA00022989"/>
    </source>
</evidence>
<dbReference type="InterPro" id="IPR000014">
    <property type="entry name" value="PAS"/>
</dbReference>
<feature type="domain" description="Response regulatory" evidence="18">
    <location>
        <begin position="922"/>
        <end position="1036"/>
    </location>
</feature>
<keyword evidence="7" id="KW-0808">Transferase</keyword>
<evidence type="ECO:0000256" key="10">
    <source>
        <dbReference type="ARBA" id="ARBA00022777"/>
    </source>
</evidence>
<comment type="caution">
    <text evidence="20">The sequence shown here is derived from an EMBL/GenBank/DDBJ whole genome shotgun (WGS) entry which is preliminary data.</text>
</comment>
<dbReference type="PANTHER" id="PTHR43047">
    <property type="entry name" value="TWO-COMPONENT HISTIDINE PROTEIN KINASE"/>
    <property type="match status" value="1"/>
</dbReference>
<dbReference type="PRINTS" id="PR00344">
    <property type="entry name" value="BCTRLSENSOR"/>
</dbReference>
<gene>
    <name evidence="20" type="ORF">FKM52_15785</name>
</gene>
<dbReference type="InterPro" id="IPR003661">
    <property type="entry name" value="HisK_dim/P_dom"/>
</dbReference>
<evidence type="ECO:0000313" key="20">
    <source>
        <dbReference type="EMBL" id="TPW40960.1"/>
    </source>
</evidence>
<evidence type="ECO:0000256" key="3">
    <source>
        <dbReference type="ARBA" id="ARBA00012438"/>
    </source>
</evidence>
<dbReference type="SUPFAM" id="SSF55785">
    <property type="entry name" value="PYP-like sensor domain (PAS domain)"/>
    <property type="match status" value="1"/>
</dbReference>
<dbReference type="EMBL" id="VHQI01000010">
    <property type="protein sequence ID" value="TPW40960.1"/>
    <property type="molecule type" value="Genomic_DNA"/>
</dbReference>
<evidence type="ECO:0000256" key="6">
    <source>
        <dbReference type="ARBA" id="ARBA00022553"/>
    </source>
</evidence>
<protein>
    <recommendedName>
        <fullName evidence="3">histidine kinase</fullName>
        <ecNumber evidence="3">2.7.13.3</ecNumber>
    </recommendedName>
</protein>
<evidence type="ECO:0000256" key="9">
    <source>
        <dbReference type="ARBA" id="ARBA00022729"/>
    </source>
</evidence>
<dbReference type="InterPro" id="IPR035965">
    <property type="entry name" value="PAS-like_dom_sf"/>
</dbReference>
<dbReference type="Pfam" id="PF00512">
    <property type="entry name" value="HisKA"/>
    <property type="match status" value="1"/>
</dbReference>
<dbReference type="FunFam" id="3.30.565.10:FF:000010">
    <property type="entry name" value="Sensor histidine kinase RcsC"/>
    <property type="match status" value="1"/>
</dbReference>
<keyword evidence="4" id="KW-1003">Cell membrane</keyword>
<dbReference type="PROSITE" id="PS50110">
    <property type="entry name" value="RESPONSE_REGULATORY"/>
    <property type="match status" value="1"/>
</dbReference>
<dbReference type="InterPro" id="IPR005467">
    <property type="entry name" value="His_kinase_dom"/>
</dbReference>
<dbReference type="InterPro" id="IPR049870">
    <property type="entry name" value="BvgS-like_periplasmic1"/>
</dbReference>
<dbReference type="SMART" id="SM00387">
    <property type="entry name" value="HATPase_c"/>
    <property type="match status" value="1"/>
</dbReference>
<dbReference type="PROSITE" id="PS50109">
    <property type="entry name" value="HIS_KIN"/>
    <property type="match status" value="1"/>
</dbReference>
<dbReference type="SUPFAM" id="SSF47384">
    <property type="entry name" value="Homodimeric domain of signal transducing histidine kinase"/>
    <property type="match status" value="1"/>
</dbReference>
<dbReference type="SUPFAM" id="SSF47226">
    <property type="entry name" value="Histidine-containing phosphotransfer domain, HPT domain"/>
    <property type="match status" value="1"/>
</dbReference>
<dbReference type="PANTHER" id="PTHR43047:SF72">
    <property type="entry name" value="OSMOSENSING HISTIDINE PROTEIN KINASE SLN1"/>
    <property type="match status" value="1"/>
</dbReference>
<name>A0A506V6I5_9GAMM</name>
<dbReference type="CDD" id="cd00082">
    <property type="entry name" value="HisKA"/>
    <property type="match status" value="1"/>
</dbReference>
<dbReference type="Pfam" id="PF00072">
    <property type="entry name" value="Response_reg"/>
    <property type="match status" value="1"/>
</dbReference>
<feature type="chain" id="PRO_5021420166" description="histidine kinase" evidence="16">
    <location>
        <begin position="23"/>
        <end position="1153"/>
    </location>
</feature>
<dbReference type="Proteomes" id="UP000319523">
    <property type="component" value="Unassembled WGS sequence"/>
</dbReference>
<dbReference type="InterPro" id="IPR001789">
    <property type="entry name" value="Sig_transdc_resp-reg_receiver"/>
</dbReference>
<keyword evidence="14" id="KW-0472">Membrane</keyword>
<dbReference type="Gene3D" id="3.30.565.10">
    <property type="entry name" value="Histidine kinase-like ATPase, C-terminal domain"/>
    <property type="match status" value="1"/>
</dbReference>
<keyword evidence="21" id="KW-1185">Reference proteome</keyword>
<dbReference type="EC" id="2.7.13.3" evidence="3"/>
<evidence type="ECO:0000256" key="4">
    <source>
        <dbReference type="ARBA" id="ARBA00022475"/>
    </source>
</evidence>
<evidence type="ECO:0000256" key="7">
    <source>
        <dbReference type="ARBA" id="ARBA00022679"/>
    </source>
</evidence>
<evidence type="ECO:0000256" key="15">
    <source>
        <dbReference type="PROSITE-ProRule" id="PRU00169"/>
    </source>
</evidence>
<proteinExistence type="predicted"/>
<dbReference type="SMART" id="SM00448">
    <property type="entry name" value="REC"/>
    <property type="match status" value="1"/>
</dbReference>
<dbReference type="Pfam" id="PF13188">
    <property type="entry name" value="PAS_8"/>
    <property type="match status" value="1"/>
</dbReference>
<dbReference type="SMART" id="SM00388">
    <property type="entry name" value="HisKA"/>
    <property type="match status" value="1"/>
</dbReference>
<dbReference type="InterPro" id="IPR036097">
    <property type="entry name" value="HisK_dim/P_sf"/>
</dbReference>
<dbReference type="InterPro" id="IPR003594">
    <property type="entry name" value="HATPase_dom"/>
</dbReference>
<evidence type="ECO:0000256" key="1">
    <source>
        <dbReference type="ARBA" id="ARBA00000085"/>
    </source>
</evidence>
<dbReference type="OrthoDB" id="9770795at2"/>
<evidence type="ECO:0000256" key="2">
    <source>
        <dbReference type="ARBA" id="ARBA00004429"/>
    </source>
</evidence>
<evidence type="ECO:0000313" key="21">
    <source>
        <dbReference type="Proteomes" id="UP000319523"/>
    </source>
</evidence>
<dbReference type="InterPro" id="IPR036890">
    <property type="entry name" value="HATPase_C_sf"/>
</dbReference>
<feature type="domain" description="PAS" evidence="19">
    <location>
        <begin position="561"/>
        <end position="615"/>
    </location>
</feature>
<keyword evidence="12" id="KW-1133">Transmembrane helix</keyword>
<dbReference type="RefSeq" id="WP_141177122.1">
    <property type="nucleotide sequence ID" value="NZ_JBHUFX010000034.1"/>
</dbReference>
<evidence type="ECO:0000256" key="14">
    <source>
        <dbReference type="ARBA" id="ARBA00023136"/>
    </source>
</evidence>
<keyword evidence="10" id="KW-0418">Kinase</keyword>
<dbReference type="SUPFAM" id="SSF52172">
    <property type="entry name" value="CheY-like"/>
    <property type="match status" value="1"/>
</dbReference>
<dbReference type="InterPro" id="IPR008207">
    <property type="entry name" value="Sig_transdc_His_kin_Hpt_dom"/>
</dbReference>
<sequence length="1153" mass="127886">MSLILRIVILIGLITFSATGPAAPPPEKPVNSLQLLAHSQAMLSDLTLSSEQWRWLRKHNHLTIASWAPNVPPYFMNAGRYDYVGITADYLGLLASNLNIKLEIQQYADKKAAFEALENGEADLIAWASDEAYDAGFLLSKPYTNNTPAEVVNFNAWPLPEEGVRLAIDAAYPNPEAFIQRWPQAQLIPFISARHALEALAFHQIDIFIGDATATQYLINESNLSDLNIRRLRNNQSKGFSFAARPDNEQLIAIINQVLSAIPANINEDIMRRWNGGFMPILSERHLYFTSLEQKWIEDNPEIRVSVLRDSAPLSIYDSKKKLHGVTTDILKAIGLRTGLKFVIQPKDNLEEIITAVKSGHSDMVASLNLDSASHASLLTTRTWLFNSWVMVGRHPSLSLPATHRAMLLKGNAVDLSAEPELQKMRIVQADTLTEGLEAVVKGKADVMILPLINANFYISRLYADKLRIIKSLEIDPARFTMAVSASNYPLATILDKALLNIAPEDLQLTVRKWHSNANMPNDRQSEIQSAPSQALIGLAVVAAGMILTLLILLLRHRQRRQPAQQHLLDAIPVPLFITDLNGRLTSANRSFAEALNIDVNEHRGQNVQALMAEFGLYDGDRVKEGIAFWQTLLQTNALGYGYVGGWQDMRESLQTLKQLQQAKHSAEKASRVKTTFLASISHELRTPLSAIIGILELLLRRKQLNPGDRDSLHIAYDTAESLLMLVGDIIDVARIETERLVLRPERASIRPLIESVVTMMDGLARQKSLLFTCEIDADISGDVLVDPVRFKQILINILGNAVKFTVQGRIIFQALLEKEEASALNLVLTIQDSGPGIDAATQARLFKPFEQGDNQQSQQGSGLGLYICRTLINMMAGELTLDSQPGMGTEVTIRLRLPRMTPQPMPAVVAAAQAAPTTARRILVVDDHAASRHVLIQQLHYLGHEAIGAADGQQALSLLSAQLPDVVITDCNMPVMDGFALTHAIRRDHPDLIIWGATANKQQSVREACLNAGMNDCLFKPLTLQTLEKSLSTLPVTETPPCNIAWKFPPGLNTPLKRRHFLQLQLEMFDEALADIHEGRQHNRDLKSVLHKLRGGLLLLGADELIEACQQLEKQPDPEKLQQFEQQIVHLSRHLQLIYAGTTDLSSLPTAG</sequence>
<keyword evidence="11" id="KW-0547">Nucleotide-binding</keyword>
<dbReference type="Pfam" id="PF00497">
    <property type="entry name" value="SBP_bac_3"/>
    <property type="match status" value="2"/>
</dbReference>
<evidence type="ECO:0000256" key="8">
    <source>
        <dbReference type="ARBA" id="ARBA00022692"/>
    </source>
</evidence>
<keyword evidence="11" id="KW-0067">ATP-binding</keyword>
<dbReference type="SMART" id="SM00091">
    <property type="entry name" value="PAS"/>
    <property type="match status" value="1"/>
</dbReference>
<feature type="modified residue" description="4-aspartylphosphate" evidence="15">
    <location>
        <position position="971"/>
    </location>
</feature>
<dbReference type="CDD" id="cd13705">
    <property type="entry name" value="PBP2_BvgS_D1"/>
    <property type="match status" value="1"/>
</dbReference>
<keyword evidence="6 15" id="KW-0597">Phosphoprotein</keyword>
<dbReference type="InterPro" id="IPR011006">
    <property type="entry name" value="CheY-like_superfamily"/>
</dbReference>
<dbReference type="InterPro" id="IPR004358">
    <property type="entry name" value="Sig_transdc_His_kin-like_C"/>
</dbReference>
<evidence type="ECO:0000256" key="16">
    <source>
        <dbReference type="SAM" id="SignalP"/>
    </source>
</evidence>
<evidence type="ECO:0000256" key="5">
    <source>
        <dbReference type="ARBA" id="ARBA00022519"/>
    </source>
</evidence>
<dbReference type="CDD" id="cd16922">
    <property type="entry name" value="HATPase_EvgS-ArcB-TorS-like"/>
    <property type="match status" value="1"/>
</dbReference>